<evidence type="ECO:0000256" key="7">
    <source>
        <dbReference type="ARBA" id="ARBA00023242"/>
    </source>
</evidence>
<evidence type="ECO:0000256" key="1">
    <source>
        <dbReference type="ARBA" id="ARBA00004123"/>
    </source>
</evidence>
<evidence type="ECO:0000256" key="8">
    <source>
        <dbReference type="ARBA" id="ARBA00023269"/>
    </source>
</evidence>
<dbReference type="PANTHER" id="PTHR23430">
    <property type="entry name" value="HISTONE H2A"/>
    <property type="match status" value="1"/>
</dbReference>
<evidence type="ECO:0000256" key="3">
    <source>
        <dbReference type="ARBA" id="ARBA00010691"/>
    </source>
</evidence>
<keyword evidence="7 9" id="KW-0539">Nucleus</keyword>
<sequence>MTGTRRSRTTKSEMAGLNFPVSRVRAMLQPQRVSTNATVYLTAVLQYFTAEILEQSVNAAQSENKTRIQPHHMNAAIKKDKDFVKLRRFKNAVVPKSKHIPAEEVSGQE</sequence>
<dbReference type="GO" id="GO:0003677">
    <property type="term" value="F:DNA binding"/>
    <property type="evidence" value="ECO:0007669"/>
    <property type="project" value="UniProtKB-KW"/>
</dbReference>
<keyword evidence="5" id="KW-1017">Isopeptide bond</keyword>
<keyword evidence="4 9" id="KW-0158">Chromosome</keyword>
<dbReference type="InterPro" id="IPR009072">
    <property type="entry name" value="Histone-fold"/>
</dbReference>
<dbReference type="Pfam" id="PF00125">
    <property type="entry name" value="Histone"/>
    <property type="match status" value="1"/>
</dbReference>
<dbReference type="GO" id="GO:0000786">
    <property type="term" value="C:nucleosome"/>
    <property type="evidence" value="ECO:0007669"/>
    <property type="project" value="UniProtKB-KW"/>
</dbReference>
<evidence type="ECO:0000256" key="4">
    <source>
        <dbReference type="ARBA" id="ARBA00022454"/>
    </source>
</evidence>
<evidence type="ECO:0000259" key="10">
    <source>
        <dbReference type="Pfam" id="PF00125"/>
    </source>
</evidence>
<dbReference type="InterPro" id="IPR032458">
    <property type="entry name" value="Histone_H2A_CS"/>
</dbReference>
<dbReference type="SUPFAM" id="SSF47113">
    <property type="entry name" value="Histone-fold"/>
    <property type="match status" value="1"/>
</dbReference>
<protein>
    <recommendedName>
        <fullName evidence="9">Histone H2A</fullName>
    </recommendedName>
</protein>
<dbReference type="PRINTS" id="PR00620">
    <property type="entry name" value="HISTONEH2A"/>
</dbReference>
<dbReference type="GO" id="GO:0030527">
    <property type="term" value="F:structural constituent of chromatin"/>
    <property type="evidence" value="ECO:0007669"/>
    <property type="project" value="InterPro"/>
</dbReference>
<dbReference type="AlphaFoldDB" id="A0AAV6VKH1"/>
<feature type="domain" description="Core Histone H2A/H2B/H3" evidence="10">
    <location>
        <begin position="6"/>
        <end position="78"/>
    </location>
</feature>
<gene>
    <name evidence="11" type="ORF">JTE90_011300</name>
</gene>
<comment type="caution">
    <text evidence="11">The sequence shown here is derived from an EMBL/GenBank/DDBJ whole genome shotgun (WGS) entry which is preliminary data.</text>
</comment>
<keyword evidence="12" id="KW-1185">Reference proteome</keyword>
<evidence type="ECO:0000313" key="11">
    <source>
        <dbReference type="EMBL" id="KAG8197137.1"/>
    </source>
</evidence>
<dbReference type="InterPro" id="IPR007125">
    <property type="entry name" value="H2A/H2B/H3"/>
</dbReference>
<dbReference type="PROSITE" id="PS00046">
    <property type="entry name" value="HISTONE_H2A"/>
    <property type="match status" value="1"/>
</dbReference>
<evidence type="ECO:0000256" key="2">
    <source>
        <dbReference type="ARBA" id="ARBA00004286"/>
    </source>
</evidence>
<organism evidence="11 12">
    <name type="scientific">Oedothorax gibbosus</name>
    <dbReference type="NCBI Taxonomy" id="931172"/>
    <lineage>
        <taxon>Eukaryota</taxon>
        <taxon>Metazoa</taxon>
        <taxon>Ecdysozoa</taxon>
        <taxon>Arthropoda</taxon>
        <taxon>Chelicerata</taxon>
        <taxon>Arachnida</taxon>
        <taxon>Araneae</taxon>
        <taxon>Araneomorphae</taxon>
        <taxon>Entelegynae</taxon>
        <taxon>Araneoidea</taxon>
        <taxon>Linyphiidae</taxon>
        <taxon>Erigoninae</taxon>
        <taxon>Oedothorax</taxon>
    </lineage>
</organism>
<evidence type="ECO:0000256" key="6">
    <source>
        <dbReference type="ARBA" id="ARBA00023125"/>
    </source>
</evidence>
<dbReference type="Proteomes" id="UP000827092">
    <property type="component" value="Unassembled WGS sequence"/>
</dbReference>
<proteinExistence type="inferred from homology"/>
<comment type="subunit">
    <text evidence="9">The nucleosome is a histone octamer containing two molecules each of H2A, H2B, H3 and H4 assembled in one H3-H4 heterotetramer and two H2A-H2B heterodimers. The octamer wraps approximately 147 bp of DNA.</text>
</comment>
<keyword evidence="6 9" id="KW-0238">DNA-binding</keyword>
<dbReference type="GO" id="GO:0046982">
    <property type="term" value="F:protein heterodimerization activity"/>
    <property type="evidence" value="ECO:0007669"/>
    <property type="project" value="InterPro"/>
</dbReference>
<dbReference type="SMART" id="SM00414">
    <property type="entry name" value="H2A"/>
    <property type="match status" value="1"/>
</dbReference>
<comment type="subcellular location">
    <subcellularLocation>
        <location evidence="2">Chromosome</location>
    </subcellularLocation>
    <subcellularLocation>
        <location evidence="1 9">Nucleus</location>
    </subcellularLocation>
</comment>
<evidence type="ECO:0000313" key="12">
    <source>
        <dbReference type="Proteomes" id="UP000827092"/>
    </source>
</evidence>
<evidence type="ECO:0000256" key="9">
    <source>
        <dbReference type="RuleBase" id="RU003767"/>
    </source>
</evidence>
<keyword evidence="8 9" id="KW-0544">Nucleosome core</keyword>
<comment type="similarity">
    <text evidence="3 9">Belongs to the histone H2A family.</text>
</comment>
<dbReference type="CDD" id="cd00074">
    <property type="entry name" value="HFD_H2A"/>
    <property type="match status" value="1"/>
</dbReference>
<dbReference type="EMBL" id="JAFNEN010000058">
    <property type="protein sequence ID" value="KAG8197137.1"/>
    <property type="molecule type" value="Genomic_DNA"/>
</dbReference>
<evidence type="ECO:0000256" key="5">
    <source>
        <dbReference type="ARBA" id="ARBA00022499"/>
    </source>
</evidence>
<dbReference type="Gene3D" id="1.10.20.10">
    <property type="entry name" value="Histone, subunit A"/>
    <property type="match status" value="1"/>
</dbReference>
<reference evidence="11 12" key="1">
    <citation type="journal article" date="2022" name="Nat. Ecol. Evol.">
        <title>A masculinizing supergene underlies an exaggerated male reproductive morph in a spider.</title>
        <authorList>
            <person name="Hendrickx F."/>
            <person name="De Corte Z."/>
            <person name="Sonet G."/>
            <person name="Van Belleghem S.M."/>
            <person name="Kostlbacher S."/>
            <person name="Vangestel C."/>
        </authorList>
    </citation>
    <scope>NUCLEOTIDE SEQUENCE [LARGE SCALE GENOMIC DNA]</scope>
    <source>
        <strain evidence="11">W744_W776</strain>
    </source>
</reference>
<name>A0AAV6VKH1_9ARAC</name>
<dbReference type="GO" id="GO:0005634">
    <property type="term" value="C:nucleus"/>
    <property type="evidence" value="ECO:0007669"/>
    <property type="project" value="UniProtKB-SubCell"/>
</dbReference>
<dbReference type="InterPro" id="IPR002119">
    <property type="entry name" value="Histone_H2A"/>
</dbReference>
<accession>A0AAV6VKH1</accession>